<evidence type="ECO:0000256" key="1">
    <source>
        <dbReference type="ARBA" id="ARBA00003975"/>
    </source>
</evidence>
<dbReference type="Pfam" id="PF21974">
    <property type="entry name" value="SPN1_m3Gcap_bd"/>
    <property type="match status" value="1"/>
</dbReference>
<evidence type="ECO:0000256" key="5">
    <source>
        <dbReference type="ARBA" id="ARBA00016034"/>
    </source>
</evidence>
<dbReference type="EMBL" id="JABCKI010006583">
    <property type="protein sequence ID" value="KAG5634173.1"/>
    <property type="molecule type" value="Genomic_DNA"/>
</dbReference>
<keyword evidence="7" id="KW-0963">Cytoplasm</keyword>
<comment type="similarity">
    <text evidence="4">Belongs to the snurportin family.</text>
</comment>
<protein>
    <recommendedName>
        <fullName evidence="5">Snurportin-1</fullName>
    </recommendedName>
</protein>
<accession>A0A9P7FQ44</accession>
<organism evidence="12 13">
    <name type="scientific">Sphagnurus paluster</name>
    <dbReference type="NCBI Taxonomy" id="117069"/>
    <lineage>
        <taxon>Eukaryota</taxon>
        <taxon>Fungi</taxon>
        <taxon>Dikarya</taxon>
        <taxon>Basidiomycota</taxon>
        <taxon>Agaricomycotina</taxon>
        <taxon>Agaricomycetes</taxon>
        <taxon>Agaricomycetidae</taxon>
        <taxon>Agaricales</taxon>
        <taxon>Tricholomatineae</taxon>
        <taxon>Lyophyllaceae</taxon>
        <taxon>Sphagnurus</taxon>
    </lineage>
</organism>
<feature type="region of interest" description="Disordered" evidence="10">
    <location>
        <begin position="84"/>
        <end position="111"/>
    </location>
</feature>
<evidence type="ECO:0000259" key="11">
    <source>
        <dbReference type="Pfam" id="PF21974"/>
    </source>
</evidence>
<dbReference type="Proteomes" id="UP000717328">
    <property type="component" value="Unassembled WGS sequence"/>
</dbReference>
<feature type="non-terminal residue" evidence="12">
    <location>
        <position position="429"/>
    </location>
</feature>
<gene>
    <name evidence="12" type="ORF">H0H81_003061</name>
</gene>
<dbReference type="InterPro" id="IPR047857">
    <property type="entry name" value="Snurportin1_C"/>
</dbReference>
<comment type="subcellular location">
    <subcellularLocation>
        <location evidence="3">Cytoplasm</location>
    </subcellularLocation>
    <subcellularLocation>
        <location evidence="2">Nucleus</location>
    </subcellularLocation>
</comment>
<evidence type="ECO:0000256" key="7">
    <source>
        <dbReference type="ARBA" id="ARBA00022490"/>
    </source>
</evidence>
<comment type="caution">
    <text evidence="12">The sequence shown here is derived from an EMBL/GenBank/DDBJ whole genome shotgun (WGS) entry which is preliminary data.</text>
</comment>
<evidence type="ECO:0000256" key="6">
    <source>
        <dbReference type="ARBA" id="ARBA00022448"/>
    </source>
</evidence>
<evidence type="ECO:0000256" key="4">
    <source>
        <dbReference type="ARBA" id="ARBA00007540"/>
    </source>
</evidence>
<dbReference type="OrthoDB" id="10003593at2759"/>
<keyword evidence="6" id="KW-0813">Transport</keyword>
<name>A0A9P7FQ44_9AGAR</name>
<evidence type="ECO:0000256" key="3">
    <source>
        <dbReference type="ARBA" id="ARBA00004496"/>
    </source>
</evidence>
<evidence type="ECO:0000256" key="9">
    <source>
        <dbReference type="ARBA" id="ARBA00023242"/>
    </source>
</evidence>
<keyword evidence="8" id="KW-0694">RNA-binding</keyword>
<sequence length="429" mass="47275">ALEEQKRRRSQRVDSARHLDRFADLTLGISEDEEEVAMDLPAAPGSVAKYASMLGQAVDPTMIENHVVAPLTIDQDDQGHLVEEQSTQVESNSLTSAKKKKKKKNRGKRQNKWADRCMYAELLEMAVPRDDWDAADGLPSDLETGWVAVGPVPVGKRCLAVTQQAGVPGIANTTLRSRLLGKVLLHRFPSTLPPLTVLDCILDGRWRENGILHVLDVIKWKGQDVADCESAFRFWWRDTRLTELGPTPPPLAHPHLPTDADTQQDDVHSYRFPYPTTLVPVPYYTDTTLPTLLTNVVPAARAPRVVPVSIPILTSSLSSTQTVLQPSSQKQSHPYQFGFASLALDGSGGMDIDGTFEFGSSAQIQTQSVEARVDSDGLLLYVQAAAYEPGTSPLSSWIPLGEEGGLDLFESLVRRRMVRSREVDMDMDG</sequence>
<dbReference type="GO" id="GO:0003723">
    <property type="term" value="F:RNA binding"/>
    <property type="evidence" value="ECO:0007669"/>
    <property type="project" value="UniProtKB-KW"/>
</dbReference>
<reference evidence="12" key="1">
    <citation type="submission" date="2021-02" db="EMBL/GenBank/DDBJ databases">
        <authorList>
            <person name="Nieuwenhuis M."/>
            <person name="Van De Peppel L.J.J."/>
        </authorList>
    </citation>
    <scope>NUCLEOTIDE SEQUENCE</scope>
    <source>
        <strain evidence="12">D49</strain>
    </source>
</reference>
<evidence type="ECO:0000313" key="12">
    <source>
        <dbReference type="EMBL" id="KAG5634173.1"/>
    </source>
</evidence>
<dbReference type="GO" id="GO:0005634">
    <property type="term" value="C:nucleus"/>
    <property type="evidence" value="ECO:0007669"/>
    <property type="project" value="UniProtKB-SubCell"/>
</dbReference>
<dbReference type="PANTHER" id="PTHR13403">
    <property type="entry name" value="SNURPORTIN1 RNUT1 PROTEIN RNA, U TRANSPORTER 1"/>
    <property type="match status" value="1"/>
</dbReference>
<comment type="function">
    <text evidence="1">Functions as an U snRNP-specific nuclear import adapter. Involved in the trimethylguanosine (m3G)-cap-dependent nuclear import of U snRNPs. Binds specifically to the terminal m3G-cap U snRNAs.</text>
</comment>
<dbReference type="GO" id="GO:0005737">
    <property type="term" value="C:cytoplasm"/>
    <property type="evidence" value="ECO:0007669"/>
    <property type="project" value="UniProtKB-SubCell"/>
</dbReference>
<feature type="compositionally biased region" description="Polar residues" evidence="10">
    <location>
        <begin position="84"/>
        <end position="96"/>
    </location>
</feature>
<reference evidence="12" key="2">
    <citation type="submission" date="2021-10" db="EMBL/GenBank/DDBJ databases">
        <title>Phylogenomics reveals ancestral predisposition of the termite-cultivated fungus Termitomyces towards a domesticated lifestyle.</title>
        <authorList>
            <person name="Auxier B."/>
            <person name="Grum-Grzhimaylo A."/>
            <person name="Cardenas M.E."/>
            <person name="Lodge J.D."/>
            <person name="Laessoe T."/>
            <person name="Pedersen O."/>
            <person name="Smith M.E."/>
            <person name="Kuyper T.W."/>
            <person name="Franco-Molano E.A."/>
            <person name="Baroni T.J."/>
            <person name="Aanen D.K."/>
        </authorList>
    </citation>
    <scope>NUCLEOTIDE SEQUENCE</scope>
    <source>
        <strain evidence="12">D49</strain>
    </source>
</reference>
<feature type="domain" description="Snurportin-1 m3G cap-binding" evidence="11">
    <location>
        <begin position="138"/>
        <end position="243"/>
    </location>
</feature>
<evidence type="ECO:0000256" key="8">
    <source>
        <dbReference type="ARBA" id="ARBA00022884"/>
    </source>
</evidence>
<dbReference type="PANTHER" id="PTHR13403:SF6">
    <property type="entry name" value="SNURPORTIN-1"/>
    <property type="match status" value="1"/>
</dbReference>
<keyword evidence="9" id="KW-0539">Nucleus</keyword>
<proteinExistence type="inferred from homology"/>
<evidence type="ECO:0000256" key="2">
    <source>
        <dbReference type="ARBA" id="ARBA00004123"/>
    </source>
</evidence>
<keyword evidence="13" id="KW-1185">Reference proteome</keyword>
<dbReference type="AlphaFoldDB" id="A0A9P7FQ44"/>
<dbReference type="GO" id="GO:0061015">
    <property type="term" value="P:snRNA import into nucleus"/>
    <property type="evidence" value="ECO:0007669"/>
    <property type="project" value="InterPro"/>
</dbReference>
<evidence type="ECO:0000256" key="10">
    <source>
        <dbReference type="SAM" id="MobiDB-lite"/>
    </source>
</evidence>
<feature type="compositionally biased region" description="Basic residues" evidence="10">
    <location>
        <begin position="97"/>
        <end position="111"/>
    </location>
</feature>
<dbReference type="Gene3D" id="3.30.470.30">
    <property type="entry name" value="DNA ligase/mRNA capping enzyme"/>
    <property type="match status" value="1"/>
</dbReference>
<evidence type="ECO:0000313" key="13">
    <source>
        <dbReference type="Proteomes" id="UP000717328"/>
    </source>
</evidence>
<dbReference type="InterPro" id="IPR017336">
    <property type="entry name" value="Snurportin-1"/>
</dbReference>